<keyword evidence="1" id="KW-0812">Transmembrane</keyword>
<evidence type="ECO:0000313" key="3">
    <source>
        <dbReference type="Proteomes" id="UP000019132"/>
    </source>
</evidence>
<keyword evidence="1" id="KW-0472">Membrane</keyword>
<feature type="transmembrane region" description="Helical" evidence="1">
    <location>
        <begin position="180"/>
        <end position="202"/>
    </location>
</feature>
<reference evidence="3" key="2">
    <citation type="submission" date="2010-04" db="EMBL/GenBank/DDBJ databases">
        <authorList>
            <person name="Buell R."/>
            <person name="Hamilton J."/>
            <person name="Hostetler J."/>
        </authorList>
    </citation>
    <scope>NUCLEOTIDE SEQUENCE [LARGE SCALE GENOMIC DNA]</scope>
    <source>
        <strain evidence="3">DAOM:BR144</strain>
    </source>
</reference>
<dbReference type="EnsemblProtists" id="PYU1_T007508">
    <property type="protein sequence ID" value="PYU1_T007508"/>
    <property type="gene ID" value="PYU1_G007492"/>
</dbReference>
<name>K3WRB4_GLOUD</name>
<feature type="transmembrane region" description="Helical" evidence="1">
    <location>
        <begin position="295"/>
        <end position="318"/>
    </location>
</feature>
<evidence type="ECO:0000313" key="2">
    <source>
        <dbReference type="EnsemblProtists" id="PYU1_T007508"/>
    </source>
</evidence>
<feature type="transmembrane region" description="Helical" evidence="1">
    <location>
        <begin position="78"/>
        <end position="105"/>
    </location>
</feature>
<evidence type="ECO:0000256" key="1">
    <source>
        <dbReference type="SAM" id="Phobius"/>
    </source>
</evidence>
<dbReference type="AlphaFoldDB" id="K3WRB4"/>
<reference evidence="2" key="3">
    <citation type="submission" date="2015-02" db="UniProtKB">
        <authorList>
            <consortium name="EnsemblProtists"/>
        </authorList>
    </citation>
    <scope>IDENTIFICATION</scope>
    <source>
        <strain evidence="2">DAOM BR144</strain>
    </source>
</reference>
<protein>
    <submittedName>
        <fullName evidence="2">Uncharacterized protein</fullName>
    </submittedName>
</protein>
<dbReference type="Proteomes" id="UP000019132">
    <property type="component" value="Unassembled WGS sequence"/>
</dbReference>
<organism evidence="2 3">
    <name type="scientific">Globisporangium ultimum (strain ATCC 200006 / CBS 805.95 / DAOM BR144)</name>
    <name type="common">Pythium ultimum</name>
    <dbReference type="NCBI Taxonomy" id="431595"/>
    <lineage>
        <taxon>Eukaryota</taxon>
        <taxon>Sar</taxon>
        <taxon>Stramenopiles</taxon>
        <taxon>Oomycota</taxon>
        <taxon>Peronosporomycetes</taxon>
        <taxon>Pythiales</taxon>
        <taxon>Pythiaceae</taxon>
        <taxon>Globisporangium</taxon>
    </lineage>
</organism>
<feature type="transmembrane region" description="Helical" evidence="1">
    <location>
        <begin position="222"/>
        <end position="240"/>
    </location>
</feature>
<keyword evidence="1" id="KW-1133">Transmembrane helix</keyword>
<accession>K3WRB4</accession>
<feature type="transmembrane region" description="Helical" evidence="1">
    <location>
        <begin position="252"/>
        <end position="275"/>
    </location>
</feature>
<keyword evidence="3" id="KW-1185">Reference proteome</keyword>
<dbReference type="EMBL" id="GL376585">
    <property type="status" value="NOT_ANNOTATED_CDS"/>
    <property type="molecule type" value="Genomic_DNA"/>
</dbReference>
<reference evidence="3" key="1">
    <citation type="journal article" date="2010" name="Genome Biol.">
        <title>Genome sequence of the necrotrophic plant pathogen Pythium ultimum reveals original pathogenicity mechanisms and effector repertoire.</title>
        <authorList>
            <person name="Levesque C.A."/>
            <person name="Brouwer H."/>
            <person name="Cano L."/>
            <person name="Hamilton J.P."/>
            <person name="Holt C."/>
            <person name="Huitema E."/>
            <person name="Raffaele S."/>
            <person name="Robideau G.P."/>
            <person name="Thines M."/>
            <person name="Win J."/>
            <person name="Zerillo M.M."/>
            <person name="Beakes G.W."/>
            <person name="Boore J.L."/>
            <person name="Busam D."/>
            <person name="Dumas B."/>
            <person name="Ferriera S."/>
            <person name="Fuerstenberg S.I."/>
            <person name="Gachon C.M."/>
            <person name="Gaulin E."/>
            <person name="Govers F."/>
            <person name="Grenville-Briggs L."/>
            <person name="Horner N."/>
            <person name="Hostetler J."/>
            <person name="Jiang R.H."/>
            <person name="Johnson J."/>
            <person name="Krajaejun T."/>
            <person name="Lin H."/>
            <person name="Meijer H.J."/>
            <person name="Moore B."/>
            <person name="Morris P."/>
            <person name="Phuntmart V."/>
            <person name="Puiu D."/>
            <person name="Shetty J."/>
            <person name="Stajich J.E."/>
            <person name="Tripathy S."/>
            <person name="Wawra S."/>
            <person name="van West P."/>
            <person name="Whitty B.R."/>
            <person name="Coutinho P.M."/>
            <person name="Henrissat B."/>
            <person name="Martin F."/>
            <person name="Thomas P.D."/>
            <person name="Tyler B.M."/>
            <person name="De Vries R.P."/>
            <person name="Kamoun S."/>
            <person name="Yandell M."/>
            <person name="Tisserat N."/>
            <person name="Buell C.R."/>
        </authorList>
    </citation>
    <scope>NUCLEOTIDE SEQUENCE</scope>
    <source>
        <strain evidence="3">DAOM:BR144</strain>
    </source>
</reference>
<dbReference type="VEuPathDB" id="FungiDB:PYU1_G007492"/>
<dbReference type="OMA" id="FAMCERN"/>
<dbReference type="InParanoid" id="K3WRB4"/>
<sequence>MAENVKHSIPILKSAAVTCLLFGLGIRDAIYKAIWISPSSCIRQNCKNVVDVAKQLSSGCILLTSRTAVNFSSFGQMYLALILIDVTLLVLHFLSSMEIFTWMLLPEAQELRNRIQQSISRAASHFKALLVSNQSTRNLSTSSTGLLQISEPPVFELEGLLEENLFYSFFSRSLYRSPTVTVGTFTTQLISWLLVLPNSVVWTWSDSWSEKLQVYLSSIRTWVLILLLTNMLWNGVVLVNKEWAYRFVKGTFVSSLKILVVGALMSFTLRVGVFAMCERNLEQDYLVVTPTDVLWIIYAPLLRILAWSIVVFMLYATLKSLWPRLLRRSFHAHTFHHLACRLSPQHKVDDVYTAKHDNRPSHQTARKYERSQIEQILSCPVRTKSLIRNTLQMATVDASGRVHISPSCYLDFGVMMRDGDVRSRICFSNMLVKARRPENDLSVALEDHPSNVRRRSTVARVTMFSGQSAMRRRSDVGV</sequence>
<dbReference type="eggNOG" id="ENOG502RR7Q">
    <property type="taxonomic scope" value="Eukaryota"/>
</dbReference>
<proteinExistence type="predicted"/>
<dbReference type="HOGENOM" id="CLU_571758_0_0_1"/>